<sequence length="144" mass="16075">MIRAQNILTAVKLEALNAGNDDASHPPNQNPPPISTFRPLLSVSKPSWIVRTESNVRKERKKKADPPCVICEGSGRVDCIDCHGKGRTNYTNLAMLPKGKWPKWCRNCGGSGLSYCSRCLGTGEYRYVMGFQFMKMDTKKEEPP</sequence>
<accession>A0ACB9ZIX4</accession>
<gene>
    <name evidence="1" type="ORF">M9H77_33589</name>
</gene>
<reference evidence="2" key="1">
    <citation type="journal article" date="2023" name="Nat. Plants">
        <title>Single-cell RNA sequencing provides a high-resolution roadmap for understanding the multicellular compartmentation of specialized metabolism.</title>
        <authorList>
            <person name="Sun S."/>
            <person name="Shen X."/>
            <person name="Li Y."/>
            <person name="Li Y."/>
            <person name="Wang S."/>
            <person name="Li R."/>
            <person name="Zhang H."/>
            <person name="Shen G."/>
            <person name="Guo B."/>
            <person name="Wei J."/>
            <person name="Xu J."/>
            <person name="St-Pierre B."/>
            <person name="Chen S."/>
            <person name="Sun C."/>
        </authorList>
    </citation>
    <scope>NUCLEOTIDE SEQUENCE [LARGE SCALE GENOMIC DNA]</scope>
</reference>
<proteinExistence type="predicted"/>
<evidence type="ECO:0000313" key="1">
    <source>
        <dbReference type="EMBL" id="KAI5647584.1"/>
    </source>
</evidence>
<protein>
    <submittedName>
        <fullName evidence="1">Uncharacterized protein</fullName>
    </submittedName>
</protein>
<organism evidence="1 2">
    <name type="scientific">Catharanthus roseus</name>
    <name type="common">Madagascar periwinkle</name>
    <name type="synonym">Vinca rosea</name>
    <dbReference type="NCBI Taxonomy" id="4058"/>
    <lineage>
        <taxon>Eukaryota</taxon>
        <taxon>Viridiplantae</taxon>
        <taxon>Streptophyta</taxon>
        <taxon>Embryophyta</taxon>
        <taxon>Tracheophyta</taxon>
        <taxon>Spermatophyta</taxon>
        <taxon>Magnoliopsida</taxon>
        <taxon>eudicotyledons</taxon>
        <taxon>Gunneridae</taxon>
        <taxon>Pentapetalae</taxon>
        <taxon>asterids</taxon>
        <taxon>lamiids</taxon>
        <taxon>Gentianales</taxon>
        <taxon>Apocynaceae</taxon>
        <taxon>Rauvolfioideae</taxon>
        <taxon>Vinceae</taxon>
        <taxon>Catharanthinae</taxon>
        <taxon>Catharanthus</taxon>
    </lineage>
</organism>
<dbReference type="EMBL" id="CM044708">
    <property type="protein sequence ID" value="KAI5647584.1"/>
    <property type="molecule type" value="Genomic_DNA"/>
</dbReference>
<dbReference type="Proteomes" id="UP001060085">
    <property type="component" value="Linkage Group LG08"/>
</dbReference>
<name>A0ACB9ZIX4_CATRO</name>
<evidence type="ECO:0000313" key="2">
    <source>
        <dbReference type="Proteomes" id="UP001060085"/>
    </source>
</evidence>
<comment type="caution">
    <text evidence="1">The sequence shown here is derived from an EMBL/GenBank/DDBJ whole genome shotgun (WGS) entry which is preliminary data.</text>
</comment>
<keyword evidence="2" id="KW-1185">Reference proteome</keyword>